<dbReference type="InterPro" id="IPR001444">
    <property type="entry name" value="Flag_bb_rod_N"/>
</dbReference>
<dbReference type="GO" id="GO:0071978">
    <property type="term" value="P:bacterial-type flagellum-dependent swarming motility"/>
    <property type="evidence" value="ECO:0007669"/>
    <property type="project" value="TreeGrafter"/>
</dbReference>
<comment type="subcellular location">
    <subcellularLocation>
        <location evidence="1 5">Bacterial flagellum basal body</location>
    </subcellularLocation>
</comment>
<dbReference type="InterPro" id="IPR020013">
    <property type="entry name" value="Flagellar_FlgE/F/G"/>
</dbReference>
<dbReference type="AlphaFoldDB" id="A0A4Q8LPR8"/>
<feature type="domain" description="Flagellar hook protein FlgE D2" evidence="8">
    <location>
        <begin position="163"/>
        <end position="287"/>
    </location>
</feature>
<feature type="domain" description="Flagellar hook protein FlgE/F/G-like D1" evidence="9">
    <location>
        <begin position="83"/>
        <end position="160"/>
    </location>
</feature>
<evidence type="ECO:0000259" key="7">
    <source>
        <dbReference type="Pfam" id="PF06429"/>
    </source>
</evidence>
<dbReference type="GO" id="GO:0005829">
    <property type="term" value="C:cytosol"/>
    <property type="evidence" value="ECO:0007669"/>
    <property type="project" value="TreeGrafter"/>
</dbReference>
<comment type="function">
    <text evidence="5">A flexible structure which links the flagellar filament to the drive apparatus in the basal body.</text>
</comment>
<dbReference type="Pfam" id="PF07559">
    <property type="entry name" value="FlgE_D2"/>
    <property type="match status" value="1"/>
</dbReference>
<organism evidence="10 11">
    <name type="scientific">Pseudoxanthomonas winnipegensis</name>
    <dbReference type="NCBI Taxonomy" id="2480810"/>
    <lineage>
        <taxon>Bacteria</taxon>
        <taxon>Pseudomonadati</taxon>
        <taxon>Pseudomonadota</taxon>
        <taxon>Gammaproteobacteria</taxon>
        <taxon>Lysobacterales</taxon>
        <taxon>Lysobacteraceae</taxon>
        <taxon>Pseudoxanthomonas</taxon>
    </lineage>
</organism>
<evidence type="ECO:0000256" key="5">
    <source>
        <dbReference type="RuleBase" id="RU362116"/>
    </source>
</evidence>
<dbReference type="NCBIfam" id="NF004238">
    <property type="entry name" value="PRK05682.1-1"/>
    <property type="match status" value="1"/>
</dbReference>
<evidence type="ECO:0000256" key="4">
    <source>
        <dbReference type="ARBA" id="ARBA00023143"/>
    </source>
</evidence>
<evidence type="ECO:0000259" key="9">
    <source>
        <dbReference type="Pfam" id="PF22692"/>
    </source>
</evidence>
<dbReference type="EMBL" id="SHMB01000001">
    <property type="protein sequence ID" value="TAA33259.1"/>
    <property type="molecule type" value="Genomic_DNA"/>
</dbReference>
<dbReference type="GO" id="GO:0009425">
    <property type="term" value="C:bacterial-type flagellum basal body"/>
    <property type="evidence" value="ECO:0007669"/>
    <property type="project" value="UniProtKB-SubCell"/>
</dbReference>
<evidence type="ECO:0000256" key="3">
    <source>
        <dbReference type="ARBA" id="ARBA00019015"/>
    </source>
</evidence>
<evidence type="ECO:0000313" key="11">
    <source>
        <dbReference type="Proteomes" id="UP000291286"/>
    </source>
</evidence>
<keyword evidence="4 5" id="KW-0975">Bacterial flagellum</keyword>
<comment type="similarity">
    <text evidence="2 5">Belongs to the flagella basal body rod proteins family.</text>
</comment>
<dbReference type="Pfam" id="PF22692">
    <property type="entry name" value="LlgE_F_G_D1"/>
    <property type="match status" value="1"/>
</dbReference>
<dbReference type="Gene3D" id="2.60.98.20">
    <property type="entry name" value="Flagellar hook protein FlgE"/>
    <property type="match status" value="1"/>
</dbReference>
<evidence type="ECO:0000256" key="2">
    <source>
        <dbReference type="ARBA" id="ARBA00009677"/>
    </source>
</evidence>
<reference evidence="10 11" key="1">
    <citation type="submission" date="2019-02" db="EMBL/GenBank/DDBJ databases">
        <title>WGS of Pseudoxanthomonas species novum from clinical isolates.</title>
        <authorList>
            <person name="Bernier A.-M."/>
            <person name="Bernard K."/>
            <person name="Vachon A."/>
        </authorList>
    </citation>
    <scope>NUCLEOTIDE SEQUENCE [LARGE SCALE GENOMIC DNA]</scope>
    <source>
        <strain evidence="10 11">NML171202</strain>
    </source>
</reference>
<sequence>MSFRISLSGMNAASSDLNVVSNNIANSNTTGFKSSRAEFGDVFAASVYGVSSNATGAGARLQRVAQQFTQGNIDFTGNSLDMAVSGQGFFTLSDNGTTVYSRAGNFSTDASGYVVNPSGQRLQVFAPNDDGTTFNTGKLSDLQLVTGDAPPKVSTKVQANVTLPGNATAPTNSPFDAADPTTYSQTTSLTVYDSLGAAHTQSLYFSKTANANEWTVQTQIDGVSVGGAQTLTYDSSGALVSPANGQLALPAYTPPGGAGAMALSLDLSKSAQYGQKFAVSALNQDGYGTGSLSGISVSSEGVVQASYSNGVTKAIGQVALSSFASPQGLQQKGDNAFAETFASGQAVRGAAGTSDFGLVQGGALEASNVDQTAELVNMISAQRNFQANAQMIQTQDQITQTIINLR</sequence>
<dbReference type="Proteomes" id="UP000291286">
    <property type="component" value="Unassembled WGS sequence"/>
</dbReference>
<gene>
    <name evidence="10" type="ORF">EA661_03070</name>
</gene>
<dbReference type="RefSeq" id="WP_130515596.1">
    <property type="nucleotide sequence ID" value="NZ_SHMA01000001.1"/>
</dbReference>
<dbReference type="InterPro" id="IPR010930">
    <property type="entry name" value="Flg_bb/hook_C_dom"/>
</dbReference>
<accession>A0A4Q8LPR8</accession>
<dbReference type="Pfam" id="PF00460">
    <property type="entry name" value="Flg_bb_rod"/>
    <property type="match status" value="1"/>
</dbReference>
<dbReference type="PANTHER" id="PTHR30435">
    <property type="entry name" value="FLAGELLAR PROTEIN"/>
    <property type="match status" value="1"/>
</dbReference>
<dbReference type="GO" id="GO:0009424">
    <property type="term" value="C:bacterial-type flagellum hook"/>
    <property type="evidence" value="ECO:0007669"/>
    <property type="project" value="TreeGrafter"/>
</dbReference>
<dbReference type="PROSITE" id="PS00588">
    <property type="entry name" value="FLAGELLA_BB_ROD"/>
    <property type="match status" value="1"/>
</dbReference>
<dbReference type="Pfam" id="PF06429">
    <property type="entry name" value="Flg_bbr_C"/>
    <property type="match status" value="1"/>
</dbReference>
<name>A0A4Q8LPR8_9GAMM</name>
<dbReference type="InterPro" id="IPR053967">
    <property type="entry name" value="LlgE_F_G-like_D1"/>
</dbReference>
<dbReference type="InterPro" id="IPR037925">
    <property type="entry name" value="FlgE/F/G-like"/>
</dbReference>
<proteinExistence type="inferred from homology"/>
<feature type="domain" description="Flagellar basal-body/hook protein C-terminal" evidence="7">
    <location>
        <begin position="361"/>
        <end position="405"/>
    </location>
</feature>
<comment type="caution">
    <text evidence="10">The sequence shown here is derived from an EMBL/GenBank/DDBJ whole genome shotgun (WGS) entry which is preliminary data.</text>
</comment>
<evidence type="ECO:0000256" key="1">
    <source>
        <dbReference type="ARBA" id="ARBA00004117"/>
    </source>
</evidence>
<keyword evidence="10" id="KW-0969">Cilium</keyword>
<dbReference type="InterPro" id="IPR019776">
    <property type="entry name" value="Flagellar_basal_body_rod_CS"/>
</dbReference>
<protein>
    <recommendedName>
        <fullName evidence="3 5">Flagellar hook protein FlgE</fullName>
    </recommendedName>
</protein>
<dbReference type="InterPro" id="IPR037058">
    <property type="entry name" value="Falgellar_hook_FlgE_sf"/>
</dbReference>
<dbReference type="SUPFAM" id="SSF117143">
    <property type="entry name" value="Flagellar hook protein flgE"/>
    <property type="match status" value="1"/>
</dbReference>
<dbReference type="PANTHER" id="PTHR30435:SF1">
    <property type="entry name" value="FLAGELLAR HOOK PROTEIN FLGE"/>
    <property type="match status" value="1"/>
</dbReference>
<keyword evidence="10" id="KW-0282">Flagellum</keyword>
<dbReference type="NCBIfam" id="TIGR03506">
    <property type="entry name" value="FlgEFG_subfam"/>
    <property type="match status" value="1"/>
</dbReference>
<evidence type="ECO:0000259" key="8">
    <source>
        <dbReference type="Pfam" id="PF07559"/>
    </source>
</evidence>
<dbReference type="InterPro" id="IPR011491">
    <property type="entry name" value="FlgE_D2"/>
</dbReference>
<feature type="domain" description="Flagellar basal body rod protein N-terminal" evidence="6">
    <location>
        <begin position="4"/>
        <end position="33"/>
    </location>
</feature>
<evidence type="ECO:0000259" key="6">
    <source>
        <dbReference type="Pfam" id="PF00460"/>
    </source>
</evidence>
<evidence type="ECO:0000313" key="10">
    <source>
        <dbReference type="EMBL" id="TAA33259.1"/>
    </source>
</evidence>
<keyword evidence="10" id="KW-0966">Cell projection</keyword>